<dbReference type="GO" id="GO:0005524">
    <property type="term" value="F:ATP binding"/>
    <property type="evidence" value="ECO:0007669"/>
    <property type="project" value="UniProtKB-KW"/>
</dbReference>
<dbReference type="SMART" id="SM00090">
    <property type="entry name" value="RIO"/>
    <property type="match status" value="1"/>
</dbReference>
<feature type="domain" description="RIO kinase" evidence="22">
    <location>
        <begin position="66"/>
        <end position="289"/>
    </location>
</feature>
<reference evidence="23" key="1">
    <citation type="submission" date="2018-08" db="EMBL/GenBank/DDBJ databases">
        <authorList>
            <person name="Cornetti L."/>
        </authorList>
    </citation>
    <scope>NUCLEOTIDE SEQUENCE</scope>
    <source>
        <strain evidence="23">CH-H-2</strain>
    </source>
</reference>
<keyword evidence="10" id="KW-0479">Metal-binding</keyword>
<keyword evidence="8" id="KW-0597">Phosphoprotein</keyword>
<dbReference type="GO" id="GO:0005634">
    <property type="term" value="C:nucleus"/>
    <property type="evidence" value="ECO:0007669"/>
    <property type="project" value="TreeGrafter"/>
</dbReference>
<evidence type="ECO:0000256" key="16">
    <source>
        <dbReference type="ARBA" id="ARBA00048679"/>
    </source>
</evidence>
<evidence type="ECO:0000256" key="10">
    <source>
        <dbReference type="ARBA" id="ARBA00022723"/>
    </source>
</evidence>
<dbReference type="GO" id="GO:0030490">
    <property type="term" value="P:maturation of SSU-rRNA"/>
    <property type="evidence" value="ECO:0007669"/>
    <property type="project" value="TreeGrafter"/>
</dbReference>
<evidence type="ECO:0000313" key="23">
    <source>
        <dbReference type="EMBL" id="SVE92324.1"/>
    </source>
</evidence>
<evidence type="ECO:0000256" key="18">
    <source>
        <dbReference type="ARBA" id="ARBA00068353"/>
    </source>
</evidence>
<evidence type="ECO:0000256" key="1">
    <source>
        <dbReference type="ARBA" id="ARBA00001946"/>
    </source>
</evidence>
<dbReference type="GO" id="GO:0046872">
    <property type="term" value="F:metal ion binding"/>
    <property type="evidence" value="ECO:0007669"/>
    <property type="project" value="UniProtKB-KW"/>
</dbReference>
<evidence type="ECO:0000256" key="12">
    <source>
        <dbReference type="ARBA" id="ARBA00022777"/>
    </source>
</evidence>
<dbReference type="InterPro" id="IPR018934">
    <property type="entry name" value="RIO_dom"/>
</dbReference>
<dbReference type="Pfam" id="PF09202">
    <property type="entry name" value="Rio2_N"/>
    <property type="match status" value="1"/>
</dbReference>
<dbReference type="GO" id="GO:0030688">
    <property type="term" value="C:preribosome, small subunit precursor"/>
    <property type="evidence" value="ECO:0007669"/>
    <property type="project" value="TreeGrafter"/>
</dbReference>
<comment type="subcellular location">
    <subcellularLocation>
        <location evidence="2">Cytoplasm</location>
    </subcellularLocation>
</comment>
<evidence type="ECO:0000256" key="3">
    <source>
        <dbReference type="ARBA" id="ARBA00009196"/>
    </source>
</evidence>
<evidence type="ECO:0000256" key="6">
    <source>
        <dbReference type="ARBA" id="ARBA00022517"/>
    </source>
</evidence>
<evidence type="ECO:0000256" key="2">
    <source>
        <dbReference type="ARBA" id="ARBA00004496"/>
    </source>
</evidence>
<keyword evidence="5" id="KW-0963">Cytoplasm</keyword>
<dbReference type="FunFam" id="1.10.510.10:FF:000307">
    <property type="entry name" value="Serine/threonine-protein kinase RIO2"/>
    <property type="match status" value="1"/>
</dbReference>
<keyword evidence="9" id="KW-0808">Transferase</keyword>
<dbReference type="InterPro" id="IPR036388">
    <property type="entry name" value="WH-like_DNA-bd_sf"/>
</dbReference>
<keyword evidence="6" id="KW-0690">Ribosome biogenesis</keyword>
<gene>
    <name evidence="23" type="primary">EOG090X04DJ</name>
</gene>
<comment type="subunit">
    <text evidence="17">Associated with late 40S pre-ribosomal particles. Interacts with PLK1 (via its N-terminus).</text>
</comment>
<evidence type="ECO:0000256" key="15">
    <source>
        <dbReference type="ARBA" id="ARBA00047899"/>
    </source>
</evidence>
<feature type="region of interest" description="Disordered" evidence="21">
    <location>
        <begin position="351"/>
        <end position="376"/>
    </location>
</feature>
<evidence type="ECO:0000256" key="19">
    <source>
        <dbReference type="ARBA" id="ARBA00068837"/>
    </source>
</evidence>
<dbReference type="InterPro" id="IPR030484">
    <property type="entry name" value="Rio2"/>
</dbReference>
<dbReference type="InterPro" id="IPR000687">
    <property type="entry name" value="RIO_kinase"/>
</dbReference>
<keyword evidence="14" id="KW-0460">Magnesium</keyword>
<evidence type="ECO:0000256" key="13">
    <source>
        <dbReference type="ARBA" id="ARBA00022840"/>
    </source>
</evidence>
<dbReference type="InterPro" id="IPR015285">
    <property type="entry name" value="RIO2_wHTH_N"/>
</dbReference>
<dbReference type="InterPro" id="IPR011009">
    <property type="entry name" value="Kinase-like_dom_sf"/>
</dbReference>
<dbReference type="FunFam" id="3.30.200.20:FF:000052">
    <property type="entry name" value="Serine/threonine-protein kinase RIO2"/>
    <property type="match status" value="1"/>
</dbReference>
<dbReference type="PANTHER" id="PTHR45852:SF1">
    <property type="entry name" value="SERINE_THREONINE-PROTEIN KINASE RIO2"/>
    <property type="match status" value="1"/>
</dbReference>
<dbReference type="PANTHER" id="PTHR45852">
    <property type="entry name" value="SER/THR-PROTEIN KINASE RIO2"/>
    <property type="match status" value="1"/>
</dbReference>
<organism evidence="23">
    <name type="scientific">Megafenestra aurita</name>
    <dbReference type="NCBI Taxonomy" id="2291010"/>
    <lineage>
        <taxon>Eukaryota</taxon>
        <taxon>Metazoa</taxon>
        <taxon>Ecdysozoa</taxon>
        <taxon>Arthropoda</taxon>
        <taxon>Crustacea</taxon>
        <taxon>Branchiopoda</taxon>
        <taxon>Diplostraca</taxon>
        <taxon>Cladocera</taxon>
        <taxon>Anomopoda</taxon>
        <taxon>Daphniidae</taxon>
        <taxon>Megafenestra</taxon>
    </lineage>
</organism>
<accession>A0A4Y7NI72</accession>
<evidence type="ECO:0000256" key="8">
    <source>
        <dbReference type="ARBA" id="ARBA00022553"/>
    </source>
</evidence>
<evidence type="ECO:0000256" key="4">
    <source>
        <dbReference type="ARBA" id="ARBA00012513"/>
    </source>
</evidence>
<comment type="catalytic activity">
    <reaction evidence="16">
        <text>L-seryl-[protein] + ATP = O-phospho-L-seryl-[protein] + ADP + H(+)</text>
        <dbReference type="Rhea" id="RHEA:17989"/>
        <dbReference type="Rhea" id="RHEA-COMP:9863"/>
        <dbReference type="Rhea" id="RHEA-COMP:11604"/>
        <dbReference type="ChEBI" id="CHEBI:15378"/>
        <dbReference type="ChEBI" id="CHEBI:29999"/>
        <dbReference type="ChEBI" id="CHEBI:30616"/>
        <dbReference type="ChEBI" id="CHEBI:83421"/>
        <dbReference type="ChEBI" id="CHEBI:456216"/>
        <dbReference type="EC" id="2.7.11.1"/>
    </reaction>
</comment>
<dbReference type="InterPro" id="IPR036390">
    <property type="entry name" value="WH_DNA-bd_sf"/>
</dbReference>
<evidence type="ECO:0000256" key="17">
    <source>
        <dbReference type="ARBA" id="ARBA00064676"/>
    </source>
</evidence>
<comment type="cofactor">
    <cofactor evidence="1">
        <name>Mg(2+)</name>
        <dbReference type="ChEBI" id="CHEBI:18420"/>
    </cofactor>
</comment>
<evidence type="ECO:0000256" key="5">
    <source>
        <dbReference type="ARBA" id="ARBA00022490"/>
    </source>
</evidence>
<keyword evidence="13" id="KW-0067">ATP-binding</keyword>
<evidence type="ECO:0000259" key="22">
    <source>
        <dbReference type="SMART" id="SM00090"/>
    </source>
</evidence>
<dbReference type="EMBL" id="LR022705">
    <property type="protein sequence ID" value="SVE92324.1"/>
    <property type="molecule type" value="mRNA"/>
</dbReference>
<comment type="catalytic activity">
    <reaction evidence="15">
        <text>L-threonyl-[protein] + ATP = O-phospho-L-threonyl-[protein] + ADP + H(+)</text>
        <dbReference type="Rhea" id="RHEA:46608"/>
        <dbReference type="Rhea" id="RHEA-COMP:11060"/>
        <dbReference type="Rhea" id="RHEA-COMP:11605"/>
        <dbReference type="ChEBI" id="CHEBI:15378"/>
        <dbReference type="ChEBI" id="CHEBI:30013"/>
        <dbReference type="ChEBI" id="CHEBI:30616"/>
        <dbReference type="ChEBI" id="CHEBI:61977"/>
        <dbReference type="ChEBI" id="CHEBI:456216"/>
        <dbReference type="EC" id="2.7.11.1"/>
    </reaction>
</comment>
<comment type="similarity">
    <text evidence="3">Belongs to the protein kinase superfamily. RIO-type Ser/Thr kinase family.</text>
</comment>
<evidence type="ECO:0000256" key="9">
    <source>
        <dbReference type="ARBA" id="ARBA00022679"/>
    </source>
</evidence>
<dbReference type="GO" id="GO:0004674">
    <property type="term" value="F:protein serine/threonine kinase activity"/>
    <property type="evidence" value="ECO:0007669"/>
    <property type="project" value="UniProtKB-KW"/>
</dbReference>
<keyword evidence="12" id="KW-0418">Kinase</keyword>
<feature type="compositionally biased region" description="Polar residues" evidence="21">
    <location>
        <begin position="362"/>
        <end position="371"/>
    </location>
</feature>
<dbReference type="FunFam" id="1.10.10.10:FF:000053">
    <property type="entry name" value="Serine/threonine-protein kinase RIO2"/>
    <property type="match status" value="1"/>
</dbReference>
<dbReference type="GO" id="GO:0005829">
    <property type="term" value="C:cytosol"/>
    <property type="evidence" value="ECO:0007669"/>
    <property type="project" value="TreeGrafter"/>
</dbReference>
<dbReference type="Gene3D" id="1.10.510.10">
    <property type="entry name" value="Transferase(Phosphotransferase) domain 1"/>
    <property type="match status" value="1"/>
</dbReference>
<evidence type="ECO:0000256" key="11">
    <source>
        <dbReference type="ARBA" id="ARBA00022741"/>
    </source>
</evidence>
<dbReference type="Gene3D" id="3.30.200.20">
    <property type="entry name" value="Phosphorylase Kinase, domain 1"/>
    <property type="match status" value="1"/>
</dbReference>
<dbReference type="Pfam" id="PF01163">
    <property type="entry name" value="RIO1"/>
    <property type="match status" value="1"/>
</dbReference>
<dbReference type="SUPFAM" id="SSF56112">
    <property type="entry name" value="Protein kinase-like (PK-like)"/>
    <property type="match status" value="1"/>
</dbReference>
<keyword evidence="11" id="KW-0547">Nucleotide-binding</keyword>
<evidence type="ECO:0000256" key="7">
    <source>
        <dbReference type="ARBA" id="ARBA00022527"/>
    </source>
</evidence>
<keyword evidence="7" id="KW-0723">Serine/threonine-protein kinase</keyword>
<evidence type="ECO:0000256" key="21">
    <source>
        <dbReference type="SAM" id="MobiDB-lite"/>
    </source>
</evidence>
<dbReference type="Gene3D" id="1.10.10.10">
    <property type="entry name" value="Winged helix-like DNA-binding domain superfamily/Winged helix DNA-binding domain"/>
    <property type="match status" value="1"/>
</dbReference>
<dbReference type="CDD" id="cd05144">
    <property type="entry name" value="RIO2_C"/>
    <property type="match status" value="1"/>
</dbReference>
<dbReference type="SUPFAM" id="SSF46785">
    <property type="entry name" value="Winged helix' DNA-binding domain"/>
    <property type="match status" value="1"/>
</dbReference>
<dbReference type="EC" id="2.7.11.1" evidence="4"/>
<evidence type="ECO:0000256" key="14">
    <source>
        <dbReference type="ARBA" id="ARBA00022842"/>
    </source>
</evidence>
<name>A0A4Y7NI72_9CRUS</name>
<dbReference type="AlphaFoldDB" id="A0A4Y7NI72"/>
<evidence type="ECO:0000256" key="20">
    <source>
        <dbReference type="ARBA" id="ARBA00076005"/>
    </source>
</evidence>
<sequence>MGKINVSLLRYLNTEDYRVLTSVEMGMKNHELVNTKLIAMIAQLAGGGTHKILMRLSKERLLAYERGKHYDGYRLTNLGYDFLALKTFVKRSVLHSFGNQIGVGKESDVYVVGDEEQKQLCLKIHRLGRTSFRKIKEKRDYHQHRNNASWIYLSRLSATREFAYMKALHERDFPVPRPVDFNRHCVVMELVNGVPLCQLRELNNPGALFEELMNLLLKLANYGVIHSDFNEFNIMIDENEKPILIDFPQMISTSHVEAEQYFDRDVKCLTDFFKRRFNFEGEAFPVFSDVVREANVDVEVAASGYVRILEEELEAFPEEGSETNPENLNGSEQLISLEAEQVVEDSQEVTQSRAVRPASPVAVTNSSNQPSYYDRMGQEPQTDLARETISDAVYLDSGEDVAELSNMVTDWTGIRITKSHGAASLASMSTIHPDVIKQRVKKTITRQQNAQAVHRIRAKGEASAATRKRRENKDLIRSDGIWGWDN</sequence>
<proteinExistence type="evidence at transcript level"/>
<protein>
    <recommendedName>
        <fullName evidence="18">Serine/threonine-protein kinase RIO2</fullName>
        <ecNumber evidence="4">2.7.11.1</ecNumber>
    </recommendedName>
    <alternativeName>
        <fullName evidence="20">RIO kinase 2</fullName>
    </alternativeName>
    <alternativeName>
        <fullName evidence="19">Serine/threonine-protein kinase rio2</fullName>
    </alternativeName>
</protein>